<dbReference type="InterPro" id="IPR043917">
    <property type="entry name" value="DUF5753"/>
</dbReference>
<dbReference type="EMBL" id="JBHSIS010000003">
    <property type="protein sequence ID" value="MFC4853594.1"/>
    <property type="molecule type" value="Genomic_DNA"/>
</dbReference>
<dbReference type="Proteomes" id="UP001595859">
    <property type="component" value="Unassembled WGS sequence"/>
</dbReference>
<evidence type="ECO:0000259" key="2">
    <source>
        <dbReference type="Pfam" id="PF19054"/>
    </source>
</evidence>
<sequence length="190" mass="21183">MPQPRLLGRETPAPTTTSGSADGRCTAPSGREFSHRQKLNRSSESSQCRVPEKDVNYRIGARLRRQQLLDRRGVDYLALVGSSALTNHLGSSPVMQEQLRHLLRTSQRSGVTLRLVAAPTSFTACGWYLMDYEKAGSVVLLEHLGSSTFLFDEETAPYAAARKDLRDRALSERSTRDRIEQLIEQHVLGS</sequence>
<accession>A0ABV9RY66</accession>
<evidence type="ECO:0000313" key="4">
    <source>
        <dbReference type="Proteomes" id="UP001595859"/>
    </source>
</evidence>
<comment type="caution">
    <text evidence="3">The sequence shown here is derived from an EMBL/GenBank/DDBJ whole genome shotgun (WGS) entry which is preliminary data.</text>
</comment>
<dbReference type="Pfam" id="PF19054">
    <property type="entry name" value="DUF5753"/>
    <property type="match status" value="1"/>
</dbReference>
<feature type="domain" description="DUF5753" evidence="2">
    <location>
        <begin position="49"/>
        <end position="181"/>
    </location>
</feature>
<reference evidence="4" key="1">
    <citation type="journal article" date="2019" name="Int. J. Syst. Evol. Microbiol.">
        <title>The Global Catalogue of Microorganisms (GCM) 10K type strain sequencing project: providing services to taxonomists for standard genome sequencing and annotation.</title>
        <authorList>
            <consortium name="The Broad Institute Genomics Platform"/>
            <consortium name="The Broad Institute Genome Sequencing Center for Infectious Disease"/>
            <person name="Wu L."/>
            <person name="Ma J."/>
        </authorList>
    </citation>
    <scope>NUCLEOTIDE SEQUENCE [LARGE SCALE GENOMIC DNA]</scope>
    <source>
        <strain evidence="4">ZS-22-S1</strain>
    </source>
</reference>
<evidence type="ECO:0000313" key="3">
    <source>
        <dbReference type="EMBL" id="MFC4853594.1"/>
    </source>
</evidence>
<protein>
    <submittedName>
        <fullName evidence="3">DUF5753 domain-containing protein</fullName>
    </submittedName>
</protein>
<feature type="region of interest" description="Disordered" evidence="1">
    <location>
        <begin position="1"/>
        <end position="47"/>
    </location>
</feature>
<evidence type="ECO:0000256" key="1">
    <source>
        <dbReference type="SAM" id="MobiDB-lite"/>
    </source>
</evidence>
<proteinExistence type="predicted"/>
<name>A0ABV9RY66_9PSEU</name>
<organism evidence="3 4">
    <name type="scientific">Actinophytocola glycyrrhizae</name>
    <dbReference type="NCBI Taxonomy" id="2044873"/>
    <lineage>
        <taxon>Bacteria</taxon>
        <taxon>Bacillati</taxon>
        <taxon>Actinomycetota</taxon>
        <taxon>Actinomycetes</taxon>
        <taxon>Pseudonocardiales</taxon>
        <taxon>Pseudonocardiaceae</taxon>
    </lineage>
</organism>
<keyword evidence="4" id="KW-1185">Reference proteome</keyword>
<dbReference type="RefSeq" id="WP_378055540.1">
    <property type="nucleotide sequence ID" value="NZ_JBHSIS010000003.1"/>
</dbReference>
<gene>
    <name evidence="3" type="ORF">ACFPCV_08750</name>
</gene>